<evidence type="ECO:0000256" key="5">
    <source>
        <dbReference type="ARBA" id="ARBA00018097"/>
    </source>
</evidence>
<dbReference type="GO" id="GO:0034417">
    <property type="term" value="F:bisphosphoglycerate 3-phosphatase activity"/>
    <property type="evidence" value="ECO:0007669"/>
    <property type="project" value="UniProtKB-EC"/>
</dbReference>
<evidence type="ECO:0000256" key="14">
    <source>
        <dbReference type="ARBA" id="ARBA00043691"/>
    </source>
</evidence>
<dbReference type="InterPro" id="IPR000560">
    <property type="entry name" value="His_Pase_clade-2"/>
</dbReference>
<dbReference type="CDD" id="cd07061">
    <property type="entry name" value="HP_HAP_like"/>
    <property type="match status" value="1"/>
</dbReference>
<dbReference type="GO" id="GO:0052745">
    <property type="term" value="F:inositol phosphate phosphatase activity"/>
    <property type="evidence" value="ECO:0007669"/>
    <property type="project" value="TreeGrafter"/>
</dbReference>
<comment type="subcellular location">
    <subcellularLocation>
        <location evidence="1">Cell membrane</location>
    </subcellularLocation>
</comment>
<dbReference type="PANTHER" id="PTHR20963:SF8">
    <property type="entry name" value="MULTIPLE INOSITOL POLYPHOSPHATE PHOSPHATASE 1"/>
    <property type="match status" value="1"/>
</dbReference>
<keyword evidence="9 17" id="KW-0472">Membrane</keyword>
<keyword evidence="7 18" id="KW-0732">Signal</keyword>
<dbReference type="OMA" id="SLHSPWC"/>
<proteinExistence type="inferred from homology"/>
<comment type="catalytic activity">
    <reaction evidence="12">
        <text>1D-myo-inositol 1,2,5,6-tetrakisphosphate + H2O = 1D-myo-inositol 1,2,6-trisphosphate + phosphate</text>
        <dbReference type="Rhea" id="RHEA:77119"/>
        <dbReference type="ChEBI" id="CHEBI:15377"/>
        <dbReference type="ChEBI" id="CHEBI:43474"/>
        <dbReference type="ChEBI" id="CHEBI:195535"/>
        <dbReference type="ChEBI" id="CHEBI:195537"/>
        <dbReference type="EC" id="3.1.3.62"/>
    </reaction>
    <physiologicalReaction direction="left-to-right" evidence="12">
        <dbReference type="Rhea" id="RHEA:77120"/>
    </physiologicalReaction>
</comment>
<evidence type="ECO:0000256" key="17">
    <source>
        <dbReference type="SAM" id="Phobius"/>
    </source>
</evidence>
<evidence type="ECO:0000256" key="3">
    <source>
        <dbReference type="ARBA" id="ARBA00012976"/>
    </source>
</evidence>
<dbReference type="EMBL" id="UFQS01000040">
    <property type="protein sequence ID" value="SSW98168.1"/>
    <property type="molecule type" value="Genomic_DNA"/>
</dbReference>
<dbReference type="GO" id="GO:0003993">
    <property type="term" value="F:acid phosphatase activity"/>
    <property type="evidence" value="ECO:0007669"/>
    <property type="project" value="TreeGrafter"/>
</dbReference>
<feature type="transmembrane region" description="Helical" evidence="17">
    <location>
        <begin position="467"/>
        <end position="485"/>
    </location>
</feature>
<keyword evidence="8" id="KW-0378">Hydrolase</keyword>
<evidence type="ECO:0000256" key="1">
    <source>
        <dbReference type="ARBA" id="ARBA00004236"/>
    </source>
</evidence>
<evidence type="ECO:0000256" key="16">
    <source>
        <dbReference type="PIRSR" id="PIRSR000894-2"/>
    </source>
</evidence>
<evidence type="ECO:0000256" key="15">
    <source>
        <dbReference type="ARBA" id="ARBA00043832"/>
    </source>
</evidence>
<organism evidence="20">
    <name type="scientific">Culicoides sonorensis</name>
    <name type="common">Biting midge</name>
    <dbReference type="NCBI Taxonomy" id="179676"/>
    <lineage>
        <taxon>Eukaryota</taxon>
        <taxon>Metazoa</taxon>
        <taxon>Ecdysozoa</taxon>
        <taxon>Arthropoda</taxon>
        <taxon>Hexapoda</taxon>
        <taxon>Insecta</taxon>
        <taxon>Pterygota</taxon>
        <taxon>Neoptera</taxon>
        <taxon>Endopterygota</taxon>
        <taxon>Diptera</taxon>
        <taxon>Nematocera</taxon>
        <taxon>Chironomoidea</taxon>
        <taxon>Ceratopogonidae</taxon>
        <taxon>Ceratopogoninae</taxon>
        <taxon>Culicoides</taxon>
        <taxon>Monoculicoides</taxon>
    </lineage>
</organism>
<dbReference type="InterPro" id="IPR029033">
    <property type="entry name" value="His_PPase_superfam"/>
</dbReference>
<sequence length="487" mass="56316">MKLKEPQILLLALICCKTLPHQIFADTPCCEDYCYSSDRDKSQVLRYATKTAYEFAKGAQTNNDYYVPNCEPKKIWILSRHGTRYPTGKEMKRMADLVNLRDEILDNYDTRRSKPDTGALCEGDLAGFRNWEWDSNITANYDQYLVWQGWEDLKFLAKSFQKRFPQVMGNYYEREKYLFRHTDTERTASSYKAFVEGLFGPNAYLNINIPPPPANDTLLKFYDLCPAFDDQSAAAKGPDSEYQKFINSPTGQRVISEISQRLGFKFSLSAKQIDTIFDTCRYEQAWHLDKYSAWCSAFTKSQIEALEYLEDIKYYYKQGYGSELNSNIACTLVQDMLTHMGSDKNPSVVTYFAHSSTVQLFLTALGVAKDRDSLRADNYGDMTYRHWRTSKIGPFTANIAAVKYECPREAEPNKIMFFLNEKPVNFDWCKVGLCEYSVLLSHLRRFQHADCSQFFCGGNGARSLQNFSWFYVIIAFGVIKFINLIRN</sequence>
<dbReference type="Gene3D" id="3.40.50.1240">
    <property type="entry name" value="Phosphoglycerate mutase-like"/>
    <property type="match status" value="1"/>
</dbReference>
<dbReference type="SUPFAM" id="SSF53254">
    <property type="entry name" value="Phosphoglycerate mutase-like"/>
    <property type="match status" value="1"/>
</dbReference>
<dbReference type="PANTHER" id="PTHR20963">
    <property type="entry name" value="MULTIPLE INOSITOL POLYPHOSPHATE PHOSPHATASE-RELATED"/>
    <property type="match status" value="1"/>
</dbReference>
<comment type="catalytic activity">
    <reaction evidence="14">
        <text>1D-myo-inositol hexakisphosphate + H2O = 1D-myo-inositol 1,2,4,5,6-pentakisphosphate + phosphate</text>
        <dbReference type="Rhea" id="RHEA:16989"/>
        <dbReference type="ChEBI" id="CHEBI:15377"/>
        <dbReference type="ChEBI" id="CHEBI:43474"/>
        <dbReference type="ChEBI" id="CHEBI:57798"/>
        <dbReference type="ChEBI" id="CHEBI:58130"/>
        <dbReference type="EC" id="3.1.3.62"/>
    </reaction>
    <physiologicalReaction direction="left-to-right" evidence="14">
        <dbReference type="Rhea" id="RHEA:16990"/>
    </physiologicalReaction>
</comment>
<evidence type="ECO:0000256" key="2">
    <source>
        <dbReference type="ARBA" id="ARBA00008422"/>
    </source>
</evidence>
<feature type="chain" id="PRO_5033342964" description="Multiple inositol polyphosphate phosphatase 1" evidence="18">
    <location>
        <begin position="26"/>
        <end position="487"/>
    </location>
</feature>
<dbReference type="EC" id="3.1.3.80" evidence="3"/>
<dbReference type="InterPro" id="IPR016274">
    <property type="entry name" value="Histidine_acid_Pase_euk"/>
</dbReference>
<dbReference type="EC" id="3.1.3.62" evidence="4"/>
<keyword evidence="10" id="KW-0325">Glycoprotein</keyword>
<keyword evidence="17" id="KW-1133">Transmembrane helix</keyword>
<dbReference type="VEuPathDB" id="VectorBase:CSON010100"/>
<dbReference type="AlphaFoldDB" id="A0A336LK28"/>
<comment type="similarity">
    <text evidence="2">Belongs to the histidine acid phosphatase family. MINPP1 subfamily.</text>
</comment>
<evidence type="ECO:0000256" key="18">
    <source>
        <dbReference type="SAM" id="SignalP"/>
    </source>
</evidence>
<comment type="catalytic activity">
    <reaction evidence="13">
        <text>1D-myo-inositol 1,2,4,5,6-pentakisphosphate + H2O = 1D-myo-inositol 1,2,5,6-tetrakisphosphate + phosphate</text>
        <dbReference type="Rhea" id="RHEA:77115"/>
        <dbReference type="ChEBI" id="CHEBI:15377"/>
        <dbReference type="ChEBI" id="CHEBI:43474"/>
        <dbReference type="ChEBI" id="CHEBI:57798"/>
        <dbReference type="ChEBI" id="CHEBI:195535"/>
        <dbReference type="EC" id="3.1.3.62"/>
    </reaction>
    <physiologicalReaction direction="left-to-right" evidence="13">
        <dbReference type="Rhea" id="RHEA:77116"/>
    </physiologicalReaction>
</comment>
<reference evidence="20" key="2">
    <citation type="submission" date="2018-07" db="EMBL/GenBank/DDBJ databases">
        <authorList>
            <person name="Quirk P.G."/>
            <person name="Krulwich T.A."/>
        </authorList>
    </citation>
    <scope>NUCLEOTIDE SEQUENCE</scope>
</reference>
<keyword evidence="6" id="KW-1003">Cell membrane</keyword>
<dbReference type="EMBL" id="UFQT01000040">
    <property type="protein sequence ID" value="SSX18554.1"/>
    <property type="molecule type" value="Genomic_DNA"/>
</dbReference>
<evidence type="ECO:0000313" key="20">
    <source>
        <dbReference type="EMBL" id="SSX18554.1"/>
    </source>
</evidence>
<evidence type="ECO:0000256" key="8">
    <source>
        <dbReference type="ARBA" id="ARBA00022801"/>
    </source>
</evidence>
<evidence type="ECO:0000256" key="10">
    <source>
        <dbReference type="ARBA" id="ARBA00023180"/>
    </source>
</evidence>
<dbReference type="Pfam" id="PF00328">
    <property type="entry name" value="His_Phos_2"/>
    <property type="match status" value="1"/>
</dbReference>
<evidence type="ECO:0000256" key="4">
    <source>
        <dbReference type="ARBA" id="ARBA00013040"/>
    </source>
</evidence>
<gene>
    <name evidence="20" type="primary">CSON010100</name>
</gene>
<dbReference type="PIRSF" id="PIRSF000894">
    <property type="entry name" value="Acid_phosphatase"/>
    <property type="match status" value="1"/>
</dbReference>
<accession>A0A336LK28</accession>
<dbReference type="FunFam" id="3.40.50.1240:FF:000014">
    <property type="entry name" value="Multiple inositol polyphosphate phosphatase 1"/>
    <property type="match status" value="1"/>
</dbReference>
<feature type="disulfide bond" evidence="16">
    <location>
        <begin position="429"/>
        <end position="434"/>
    </location>
</feature>
<evidence type="ECO:0000256" key="13">
    <source>
        <dbReference type="ARBA" id="ARBA00043671"/>
    </source>
</evidence>
<evidence type="ECO:0000256" key="11">
    <source>
        <dbReference type="ARBA" id="ARBA00031642"/>
    </source>
</evidence>
<dbReference type="GO" id="GO:0005886">
    <property type="term" value="C:plasma membrane"/>
    <property type="evidence" value="ECO:0007669"/>
    <property type="project" value="UniProtKB-SubCell"/>
</dbReference>
<keyword evidence="17" id="KW-0812">Transmembrane</keyword>
<evidence type="ECO:0000313" key="19">
    <source>
        <dbReference type="EMBL" id="SSW98168.1"/>
    </source>
</evidence>
<feature type="disulfide bond" evidence="16">
    <location>
        <begin position="280"/>
        <end position="295"/>
    </location>
</feature>
<protein>
    <recommendedName>
        <fullName evidence="5">Multiple inositol polyphosphate phosphatase 1</fullName>
        <ecNumber evidence="4">3.1.3.62</ecNumber>
        <ecNumber evidence="3">3.1.3.80</ecNumber>
    </recommendedName>
    <alternativeName>
        <fullName evidence="11">2,3-bisphosphoglycerate 3-phosphatase</fullName>
    </alternativeName>
</protein>
<comment type="catalytic activity">
    <reaction evidence="15">
        <text>(2R)-2,3-bisphosphoglycerate + H2O = (2R)-2-phosphoglycerate + phosphate</text>
        <dbReference type="Rhea" id="RHEA:27381"/>
        <dbReference type="ChEBI" id="CHEBI:15377"/>
        <dbReference type="ChEBI" id="CHEBI:43474"/>
        <dbReference type="ChEBI" id="CHEBI:58248"/>
        <dbReference type="ChEBI" id="CHEBI:58289"/>
        <dbReference type="EC" id="3.1.3.80"/>
    </reaction>
    <physiologicalReaction direction="left-to-right" evidence="15">
        <dbReference type="Rhea" id="RHEA:27382"/>
    </physiologicalReaction>
</comment>
<evidence type="ECO:0000256" key="12">
    <source>
        <dbReference type="ARBA" id="ARBA00043668"/>
    </source>
</evidence>
<evidence type="ECO:0000256" key="9">
    <source>
        <dbReference type="ARBA" id="ARBA00023136"/>
    </source>
</evidence>
<feature type="disulfide bond" evidence="16">
    <location>
        <begin position="70"/>
        <end position="406"/>
    </location>
</feature>
<keyword evidence="16" id="KW-1015">Disulfide bond</keyword>
<name>A0A336LK28_CULSO</name>
<feature type="signal peptide" evidence="18">
    <location>
        <begin position="1"/>
        <end position="25"/>
    </location>
</feature>
<evidence type="ECO:0000256" key="7">
    <source>
        <dbReference type="ARBA" id="ARBA00022729"/>
    </source>
</evidence>
<reference evidence="19" key="1">
    <citation type="submission" date="2018-04" db="EMBL/GenBank/DDBJ databases">
        <authorList>
            <person name="Go L.Y."/>
            <person name="Mitchell J.A."/>
        </authorList>
    </citation>
    <scope>NUCLEOTIDE SEQUENCE</scope>
    <source>
        <tissue evidence="19">Whole organism</tissue>
    </source>
</reference>
<evidence type="ECO:0000256" key="6">
    <source>
        <dbReference type="ARBA" id="ARBA00022475"/>
    </source>
</evidence>